<name>A0A194UVA8_CYTMA</name>
<evidence type="ECO:0000313" key="3">
    <source>
        <dbReference type="Proteomes" id="UP000078576"/>
    </source>
</evidence>
<feature type="compositionally biased region" description="Polar residues" evidence="1">
    <location>
        <begin position="76"/>
        <end position="88"/>
    </location>
</feature>
<feature type="compositionally biased region" description="Basic and acidic residues" evidence="1">
    <location>
        <begin position="98"/>
        <end position="117"/>
    </location>
</feature>
<feature type="region of interest" description="Disordered" evidence="1">
    <location>
        <begin position="75"/>
        <end position="117"/>
    </location>
</feature>
<protein>
    <submittedName>
        <fullName evidence="2">Uncharacterized protein</fullName>
    </submittedName>
</protein>
<gene>
    <name evidence="2" type="ORF">VP1G_03094</name>
</gene>
<evidence type="ECO:0000313" key="2">
    <source>
        <dbReference type="EMBL" id="KUI55630.1"/>
    </source>
</evidence>
<dbReference type="OrthoDB" id="5216639at2759"/>
<sequence length="117" mass="13143">MKWRQGWQGGFPLRDQSPGREGIMCTQINVVFTCGHRAFNRFDNCPRFGKSCLGAGANHKDVRVDRMCNDCKFRESQANTPDGWSPDSNGEGGGGGGSEKKADPWWDNDPWRKYRTG</sequence>
<proteinExistence type="predicted"/>
<organism evidence="2 3">
    <name type="scientific">Cytospora mali</name>
    <name type="common">Apple Valsa canker fungus</name>
    <name type="synonym">Valsa mali</name>
    <dbReference type="NCBI Taxonomy" id="578113"/>
    <lineage>
        <taxon>Eukaryota</taxon>
        <taxon>Fungi</taxon>
        <taxon>Dikarya</taxon>
        <taxon>Ascomycota</taxon>
        <taxon>Pezizomycotina</taxon>
        <taxon>Sordariomycetes</taxon>
        <taxon>Sordariomycetidae</taxon>
        <taxon>Diaporthales</taxon>
        <taxon>Cytosporaceae</taxon>
        <taxon>Cytospora</taxon>
    </lineage>
</organism>
<dbReference type="AlphaFoldDB" id="A0A194UVA8"/>
<dbReference type="Proteomes" id="UP000078576">
    <property type="component" value="Unassembled WGS sequence"/>
</dbReference>
<accession>A0A194UVA8</accession>
<keyword evidence="3" id="KW-1185">Reference proteome</keyword>
<dbReference type="EMBL" id="KN714682">
    <property type="protein sequence ID" value="KUI55630.1"/>
    <property type="molecule type" value="Genomic_DNA"/>
</dbReference>
<reference evidence="3" key="1">
    <citation type="submission" date="2014-12" db="EMBL/GenBank/DDBJ databases">
        <title>Genome Sequence of Valsa Canker Pathogens Uncovers a Specific Adaption of Colonization on Woody Bark.</title>
        <authorList>
            <person name="Yin Z."/>
            <person name="Liu H."/>
            <person name="Gao X."/>
            <person name="Li Z."/>
            <person name="Song N."/>
            <person name="Ke X."/>
            <person name="Dai Q."/>
            <person name="Wu Y."/>
            <person name="Sun Y."/>
            <person name="Xu J.-R."/>
            <person name="Kang Z.K."/>
            <person name="Wang L."/>
            <person name="Huang L."/>
        </authorList>
    </citation>
    <scope>NUCLEOTIDE SEQUENCE [LARGE SCALE GENOMIC DNA]</scope>
    <source>
        <strain evidence="3">SXYL134</strain>
    </source>
</reference>
<evidence type="ECO:0000256" key="1">
    <source>
        <dbReference type="SAM" id="MobiDB-lite"/>
    </source>
</evidence>